<proteinExistence type="inferred from homology"/>
<dbReference type="GO" id="GO:0015344">
    <property type="term" value="F:siderophore uptake transmembrane transporter activity"/>
    <property type="evidence" value="ECO:0007669"/>
    <property type="project" value="TreeGrafter"/>
</dbReference>
<keyword evidence="10" id="KW-0732">Signal</keyword>
<reference evidence="13 14" key="1">
    <citation type="submission" date="2017-06" db="EMBL/GenBank/DDBJ databases">
        <authorList>
            <consortium name="Pathogen Informatics"/>
        </authorList>
    </citation>
    <scope>NUCLEOTIDE SEQUENCE [LARGE SCALE GENOMIC DNA]</scope>
    <source>
        <strain evidence="13 14">NCTC12149</strain>
    </source>
</reference>
<evidence type="ECO:0000256" key="5">
    <source>
        <dbReference type="ARBA" id="ARBA00023077"/>
    </source>
</evidence>
<evidence type="ECO:0000256" key="2">
    <source>
        <dbReference type="ARBA" id="ARBA00022448"/>
    </source>
</evidence>
<keyword evidence="6 8" id="KW-0472">Membrane</keyword>
<dbReference type="Gene3D" id="2.60.40.1120">
    <property type="entry name" value="Carboxypeptidase-like, regulatory domain"/>
    <property type="match status" value="1"/>
</dbReference>
<protein>
    <submittedName>
        <fullName evidence="13">Outer membrane receptor for ferrienterochelin and colicins</fullName>
    </submittedName>
</protein>
<keyword evidence="13" id="KW-0675">Receptor</keyword>
<dbReference type="Gene3D" id="2.170.130.10">
    <property type="entry name" value="TonB-dependent receptor, plug domain"/>
    <property type="match status" value="1"/>
</dbReference>
<keyword evidence="4 8" id="KW-0812">Transmembrane</keyword>
<gene>
    <name evidence="13" type="ORF">SAMEA4412673_02798</name>
</gene>
<dbReference type="InterPro" id="IPR037066">
    <property type="entry name" value="Plug_dom_sf"/>
</dbReference>
<dbReference type="PANTHER" id="PTHR30069">
    <property type="entry name" value="TONB-DEPENDENT OUTER MEMBRANE RECEPTOR"/>
    <property type="match status" value="1"/>
</dbReference>
<dbReference type="InterPro" id="IPR012910">
    <property type="entry name" value="Plug_dom"/>
</dbReference>
<dbReference type="RefSeq" id="WP_093097960.1">
    <property type="nucleotide sequence ID" value="NZ_FNGK01000002.1"/>
</dbReference>
<accession>A0AAJ4XDD3</accession>
<evidence type="ECO:0000256" key="4">
    <source>
        <dbReference type="ARBA" id="ARBA00022692"/>
    </source>
</evidence>
<feature type="chain" id="PRO_5042538591" evidence="10">
    <location>
        <begin position="24"/>
        <end position="887"/>
    </location>
</feature>
<feature type="signal peptide" evidence="10">
    <location>
        <begin position="1"/>
        <end position="23"/>
    </location>
</feature>
<evidence type="ECO:0000256" key="7">
    <source>
        <dbReference type="ARBA" id="ARBA00023237"/>
    </source>
</evidence>
<organism evidence="13 14">
    <name type="scientific">Sphingobacterium mizutaii</name>
    <dbReference type="NCBI Taxonomy" id="1010"/>
    <lineage>
        <taxon>Bacteria</taxon>
        <taxon>Pseudomonadati</taxon>
        <taxon>Bacteroidota</taxon>
        <taxon>Sphingobacteriia</taxon>
        <taxon>Sphingobacteriales</taxon>
        <taxon>Sphingobacteriaceae</taxon>
        <taxon>Sphingobacterium</taxon>
    </lineage>
</organism>
<dbReference type="GO" id="GO:0044718">
    <property type="term" value="P:siderophore transmembrane transport"/>
    <property type="evidence" value="ECO:0007669"/>
    <property type="project" value="TreeGrafter"/>
</dbReference>
<evidence type="ECO:0000256" key="1">
    <source>
        <dbReference type="ARBA" id="ARBA00004571"/>
    </source>
</evidence>
<evidence type="ECO:0000256" key="8">
    <source>
        <dbReference type="PROSITE-ProRule" id="PRU01360"/>
    </source>
</evidence>
<dbReference type="Pfam" id="PF13715">
    <property type="entry name" value="CarbopepD_reg_2"/>
    <property type="match status" value="1"/>
</dbReference>
<keyword evidence="2 8" id="KW-0813">Transport</keyword>
<dbReference type="InterPro" id="IPR000531">
    <property type="entry name" value="Beta-barrel_TonB"/>
</dbReference>
<keyword evidence="7 8" id="KW-0998">Cell outer membrane</keyword>
<dbReference type="SUPFAM" id="SSF49464">
    <property type="entry name" value="Carboxypeptidase regulatory domain-like"/>
    <property type="match status" value="1"/>
</dbReference>
<evidence type="ECO:0000313" key="14">
    <source>
        <dbReference type="Proteomes" id="UP000215355"/>
    </source>
</evidence>
<dbReference type="GO" id="GO:0009279">
    <property type="term" value="C:cell outer membrane"/>
    <property type="evidence" value="ECO:0007669"/>
    <property type="project" value="UniProtKB-SubCell"/>
</dbReference>
<dbReference type="Proteomes" id="UP000215355">
    <property type="component" value="Chromosome 1"/>
</dbReference>
<feature type="domain" description="TonB-dependent receptor-like beta-barrel" evidence="11">
    <location>
        <begin position="323"/>
        <end position="857"/>
    </location>
</feature>
<keyword evidence="3 8" id="KW-1134">Transmembrane beta strand</keyword>
<feature type="domain" description="TonB-dependent receptor plug" evidence="12">
    <location>
        <begin position="122"/>
        <end position="231"/>
    </location>
</feature>
<comment type="similarity">
    <text evidence="8 9">Belongs to the TonB-dependent receptor family.</text>
</comment>
<dbReference type="Pfam" id="PF00593">
    <property type="entry name" value="TonB_dep_Rec_b-barrel"/>
    <property type="match status" value="1"/>
</dbReference>
<evidence type="ECO:0000259" key="11">
    <source>
        <dbReference type="Pfam" id="PF00593"/>
    </source>
</evidence>
<evidence type="ECO:0000256" key="10">
    <source>
        <dbReference type="SAM" id="SignalP"/>
    </source>
</evidence>
<dbReference type="PROSITE" id="PS52016">
    <property type="entry name" value="TONB_DEPENDENT_REC_3"/>
    <property type="match status" value="1"/>
</dbReference>
<dbReference type="InterPro" id="IPR039426">
    <property type="entry name" value="TonB-dep_rcpt-like"/>
</dbReference>
<evidence type="ECO:0000259" key="12">
    <source>
        <dbReference type="Pfam" id="PF07715"/>
    </source>
</evidence>
<comment type="subcellular location">
    <subcellularLocation>
        <location evidence="1 8">Cell outer membrane</location>
        <topology evidence="1 8">Multi-pass membrane protein</topology>
    </subcellularLocation>
</comment>
<dbReference type="InterPro" id="IPR008969">
    <property type="entry name" value="CarboxyPept-like_regulatory"/>
</dbReference>
<dbReference type="KEGG" id="smiz:4412673_02798"/>
<sequence length="887" mass="97459">MKKISTQLVTLFSMLLLCNVAWAQTVLRGVVTDGTNPVAGASVLVQGTSAGTSTDANGAFTLNSPKSSGVLIFRVLGFNTSEINFAEGQSDLGTIVLQAQEDGEAIGEVVVIGKGIIDIADRKTPIAVSTISPLEIQEKSGANVEFPELMKNTPSIYVADQASGFGDSKMFVRGFDQSNTAFLLNGQPINGMEDGNMYWSNWSAMSDVANLIQIQRGLGSSKLAISSVGGTVNIVTKATDMVRRGSVGMSTGNDGLAKAMISYSTGMQGKWGVSFMLNGWRADKKYALGTAGAGQNYFVSVGYKPNDNNTFNFLIFGAPQWHDQNFSKPLETSYREIGPTGNKTKVIGTPGYDITGERGNSNYGWYNGEGLSQRTNFYHKPVTNLNWDLKIDDRSSLSTVLYASMGKGGGTGILGNGPGYTVNGFNSNGTTNWDALAAINAAQPNKISNGNNGSALRASVNNHFWYGLVSNYNFEANENFSFNLGADLRFYKGDHFQQLINLLGSEGRIAENKTREKGYVVSETFSTNPWSSLFNSADVDQRVGYDNSEKINYQGVFGQVEYSLDGFTAFVQGSLSNQSYQKIDRWNYAEGEKKSKFDKKFGYNIKGGASYTFEDAHTIFANIGQYSRQPFLDNVFVSNTVNFVDPSVDNEKIFGVEAGYKYSNPIVAVSFNAYYTKWDNRFTDYTARDYTVGGTTYPDVTYLFTGVGQLHKGLELEFDVNVLSNLKLRGYGSIGDWKYDGTSPYRVRDNNSFDIVFEDKEGQDLTGVKVGNAAQTTFGLGVKYYILPQFSIDADYNHYARLYGNVNVDDVIKSSLNNEVYQPEELKAYNVVDAGLSYTFNLKNGKNVKFRGNVKNLFNENYFSRKDAFGYFYGLGTTWNTGLTYNF</sequence>
<evidence type="ECO:0000256" key="6">
    <source>
        <dbReference type="ARBA" id="ARBA00023136"/>
    </source>
</evidence>
<evidence type="ECO:0000256" key="9">
    <source>
        <dbReference type="RuleBase" id="RU003357"/>
    </source>
</evidence>
<dbReference type="InterPro" id="IPR036942">
    <property type="entry name" value="Beta-barrel_TonB_sf"/>
</dbReference>
<dbReference type="EMBL" id="LT906468">
    <property type="protein sequence ID" value="SNV53132.1"/>
    <property type="molecule type" value="Genomic_DNA"/>
</dbReference>
<evidence type="ECO:0000313" key="13">
    <source>
        <dbReference type="EMBL" id="SNV53132.1"/>
    </source>
</evidence>
<dbReference type="SUPFAM" id="SSF56935">
    <property type="entry name" value="Porins"/>
    <property type="match status" value="1"/>
</dbReference>
<dbReference type="Pfam" id="PF07715">
    <property type="entry name" value="Plug"/>
    <property type="match status" value="1"/>
</dbReference>
<evidence type="ECO:0000256" key="3">
    <source>
        <dbReference type="ARBA" id="ARBA00022452"/>
    </source>
</evidence>
<dbReference type="Gene3D" id="2.40.170.20">
    <property type="entry name" value="TonB-dependent receptor, beta-barrel domain"/>
    <property type="match status" value="1"/>
</dbReference>
<dbReference type="AlphaFoldDB" id="A0AAJ4XDD3"/>
<keyword evidence="5 9" id="KW-0798">TonB box</keyword>
<dbReference type="PANTHER" id="PTHR30069:SF27">
    <property type="entry name" value="BLL4766 PROTEIN"/>
    <property type="match status" value="1"/>
</dbReference>
<name>A0AAJ4XDD3_9SPHI</name>